<dbReference type="NCBIfam" id="TIGR03649">
    <property type="entry name" value="ergot_EASG"/>
    <property type="match status" value="1"/>
</dbReference>
<protein>
    <submittedName>
        <fullName evidence="6">Ergot alkaloid biosynthesis protein, AFUA_2G17970 family</fullName>
    </submittedName>
</protein>
<name>A0A1H7RKH0_STIAU</name>
<dbReference type="Gene3D" id="3.40.50.720">
    <property type="entry name" value="NAD(P)-binding Rossmann-like Domain"/>
    <property type="match status" value="1"/>
</dbReference>
<keyword evidence="7" id="KW-1185">Reference proteome</keyword>
<proteinExistence type="inferred from homology"/>
<dbReference type="Gene3D" id="3.90.25.10">
    <property type="entry name" value="UDP-galactose 4-epimerase, domain 1"/>
    <property type="match status" value="1"/>
</dbReference>
<reference evidence="7" key="1">
    <citation type="submission" date="2016-10" db="EMBL/GenBank/DDBJ databases">
        <authorList>
            <person name="Varghese N."/>
            <person name="Submissions S."/>
        </authorList>
    </citation>
    <scope>NUCLEOTIDE SEQUENCE [LARGE SCALE GENOMIC DNA]</scope>
    <source>
        <strain evidence="7">DSM 17044</strain>
    </source>
</reference>
<evidence type="ECO:0000256" key="2">
    <source>
        <dbReference type="ARBA" id="ARBA00005372"/>
    </source>
</evidence>
<gene>
    <name evidence="6" type="ORF">SAMN05444354_10758</name>
</gene>
<dbReference type="InterPro" id="IPR051604">
    <property type="entry name" value="Ergot_Alk_Oxidoreductase"/>
</dbReference>
<evidence type="ECO:0000313" key="7">
    <source>
        <dbReference type="Proteomes" id="UP000182719"/>
    </source>
</evidence>
<evidence type="ECO:0000256" key="4">
    <source>
        <dbReference type="ARBA" id="ARBA00023002"/>
    </source>
</evidence>
<comment type="pathway">
    <text evidence="1">Alkaloid biosynthesis; ergot alkaloid biosynthesis.</text>
</comment>
<dbReference type="SUPFAM" id="SSF51735">
    <property type="entry name" value="NAD(P)-binding Rossmann-fold domains"/>
    <property type="match status" value="1"/>
</dbReference>
<evidence type="ECO:0000256" key="1">
    <source>
        <dbReference type="ARBA" id="ARBA00005107"/>
    </source>
</evidence>
<dbReference type="PANTHER" id="PTHR43162">
    <property type="match status" value="1"/>
</dbReference>
<keyword evidence="4" id="KW-0560">Oxidoreductase</keyword>
<dbReference type="AlphaFoldDB" id="A0A1H7RKH0"/>
<dbReference type="PANTHER" id="PTHR43162:SF1">
    <property type="entry name" value="PRESTALK A DIFFERENTIATION PROTEIN A"/>
    <property type="match status" value="1"/>
</dbReference>
<organism evidence="6 7">
    <name type="scientific">Stigmatella aurantiaca</name>
    <dbReference type="NCBI Taxonomy" id="41"/>
    <lineage>
        <taxon>Bacteria</taxon>
        <taxon>Pseudomonadati</taxon>
        <taxon>Myxococcota</taxon>
        <taxon>Myxococcia</taxon>
        <taxon>Myxococcales</taxon>
        <taxon>Cystobacterineae</taxon>
        <taxon>Archangiaceae</taxon>
        <taxon>Stigmatella</taxon>
    </lineage>
</organism>
<keyword evidence="3" id="KW-0017">Alkaloid metabolism</keyword>
<dbReference type="CDD" id="cd05269">
    <property type="entry name" value="TMR_SDR_a"/>
    <property type="match status" value="1"/>
</dbReference>
<evidence type="ECO:0000259" key="5">
    <source>
        <dbReference type="Pfam" id="PF13460"/>
    </source>
</evidence>
<dbReference type="RefSeq" id="WP_075007118.1">
    <property type="nucleotide sequence ID" value="NZ_FOAP01000007.1"/>
</dbReference>
<dbReference type="OrthoDB" id="109735at2"/>
<dbReference type="Proteomes" id="UP000182719">
    <property type="component" value="Unassembled WGS sequence"/>
</dbReference>
<dbReference type="GO" id="GO:0009820">
    <property type="term" value="P:alkaloid metabolic process"/>
    <property type="evidence" value="ECO:0007669"/>
    <property type="project" value="UniProtKB-KW"/>
</dbReference>
<feature type="domain" description="NAD(P)-binding" evidence="5">
    <location>
        <begin position="10"/>
        <end position="106"/>
    </location>
</feature>
<dbReference type="InterPro" id="IPR019901">
    <property type="entry name" value="Ergot_alkaloid_biosynthesis"/>
</dbReference>
<dbReference type="InterPro" id="IPR016040">
    <property type="entry name" value="NAD(P)-bd_dom"/>
</dbReference>
<dbReference type="GO" id="GO:0016491">
    <property type="term" value="F:oxidoreductase activity"/>
    <property type="evidence" value="ECO:0007669"/>
    <property type="project" value="UniProtKB-KW"/>
</dbReference>
<comment type="similarity">
    <text evidence="2">Belongs to the fgaFS/easG family.</text>
</comment>
<sequence length="282" mass="30662">MSKPRILVTGGTGKTGARLVRRLRELDWPVRLASRSGKAPEGVEAARFDWLRPEGHDAALEGVERVYLVAPEGVPDPIVPMKAFIERALGAGGRRFVLLSSSAVPEGGPFMGGLHRFLHERAPEWAVLRPSWFMQNFSEGPARDSVRDEDVLYSAAGEGRVPFIDAGDIAEVGLRALIDPAAHNTDHVLTGPRTLSYAEVADILGAARGRAVRHVSMSEQQFTAYWIRHGLPPDYAALLSASDVAISKGAEDRTTDAVERVTGRPPRDLVDFARETAAAWRA</sequence>
<dbReference type="Pfam" id="PF13460">
    <property type="entry name" value="NAD_binding_10"/>
    <property type="match status" value="1"/>
</dbReference>
<accession>A0A1H7RKH0</accession>
<evidence type="ECO:0000313" key="6">
    <source>
        <dbReference type="EMBL" id="SEL59887.1"/>
    </source>
</evidence>
<dbReference type="InterPro" id="IPR036291">
    <property type="entry name" value="NAD(P)-bd_dom_sf"/>
</dbReference>
<evidence type="ECO:0000256" key="3">
    <source>
        <dbReference type="ARBA" id="ARBA00022589"/>
    </source>
</evidence>
<dbReference type="EMBL" id="FOAP01000007">
    <property type="protein sequence ID" value="SEL59887.1"/>
    <property type="molecule type" value="Genomic_DNA"/>
</dbReference>